<reference evidence="2 3" key="1">
    <citation type="submission" date="2019-02" db="EMBL/GenBank/DDBJ databases">
        <title>Sequencing the genomes of 1000 actinobacteria strains.</title>
        <authorList>
            <person name="Klenk H.-P."/>
        </authorList>
    </citation>
    <scope>NUCLEOTIDE SEQUENCE [LARGE SCALE GENOMIC DNA]</scope>
    <source>
        <strain evidence="2 3">DSM 45779</strain>
    </source>
</reference>
<organism evidence="2 3">
    <name type="scientific">Pseudonocardia sediminis</name>
    <dbReference type="NCBI Taxonomy" id="1397368"/>
    <lineage>
        <taxon>Bacteria</taxon>
        <taxon>Bacillati</taxon>
        <taxon>Actinomycetota</taxon>
        <taxon>Actinomycetes</taxon>
        <taxon>Pseudonocardiales</taxon>
        <taxon>Pseudonocardiaceae</taxon>
        <taxon>Pseudonocardia</taxon>
    </lineage>
</organism>
<accession>A0A4Q7V681</accession>
<dbReference type="SMART" id="SM00028">
    <property type="entry name" value="TPR"/>
    <property type="match status" value="3"/>
</dbReference>
<sequence>MSGDPRSLVERAEHLRAVGRLDDAERTVREGLTEYPQDPGLLRGLAVLLLAADRDRPDRHEEGLAAAEAACAAEPDAEHPHRLRALHLSMLNRHGEALEAGYRAVTLAPDDRYAATGYARVLQRAGRLADAAQVARRVVDLAPLEAGSHFLLADVTSDLGDRTTARAAYTETLRLDPTHAGARHDLAVLDARSHHPGRALGGLVDAGRLAPGETGVLRTVAAVLWQLSWRLRLVLLVSVFVVLALSARPEGGTAGARIGAVAVLLVGALLARYETRELPKGAWPVIVAAVRADRPLAVTWVALGLCVALYVAVAVTGIGVLAGVVWIVLLGLALLAVIVGATRRHRTRH</sequence>
<gene>
    <name evidence="2" type="ORF">EV383_6068</name>
</gene>
<name>A0A4Q7V681_PSEST</name>
<feature type="transmembrane region" description="Helical" evidence="1">
    <location>
        <begin position="254"/>
        <end position="273"/>
    </location>
</feature>
<dbReference type="AlphaFoldDB" id="A0A4Q7V681"/>
<dbReference type="InterPro" id="IPR019734">
    <property type="entry name" value="TPR_rpt"/>
</dbReference>
<dbReference type="InterPro" id="IPR011990">
    <property type="entry name" value="TPR-like_helical_dom_sf"/>
</dbReference>
<keyword evidence="1" id="KW-1133">Transmembrane helix</keyword>
<keyword evidence="1" id="KW-0812">Transmembrane</keyword>
<protein>
    <submittedName>
        <fullName evidence="2">Tetratricopeptide repeat protein</fullName>
    </submittedName>
</protein>
<keyword evidence="3" id="KW-1185">Reference proteome</keyword>
<comment type="caution">
    <text evidence="2">The sequence shown here is derived from an EMBL/GenBank/DDBJ whole genome shotgun (WGS) entry which is preliminary data.</text>
</comment>
<evidence type="ECO:0000313" key="3">
    <source>
        <dbReference type="Proteomes" id="UP000291591"/>
    </source>
</evidence>
<dbReference type="Proteomes" id="UP000291591">
    <property type="component" value="Unassembled WGS sequence"/>
</dbReference>
<proteinExistence type="predicted"/>
<keyword evidence="1" id="KW-0472">Membrane</keyword>
<feature type="transmembrane region" description="Helical" evidence="1">
    <location>
        <begin position="294"/>
        <end position="312"/>
    </location>
</feature>
<dbReference type="RefSeq" id="WP_130293414.1">
    <property type="nucleotide sequence ID" value="NZ_SHKL01000001.1"/>
</dbReference>
<dbReference type="EMBL" id="SHKL01000001">
    <property type="protein sequence ID" value="RZT89111.1"/>
    <property type="molecule type" value="Genomic_DNA"/>
</dbReference>
<dbReference type="Pfam" id="PF13428">
    <property type="entry name" value="TPR_14"/>
    <property type="match status" value="1"/>
</dbReference>
<feature type="transmembrane region" description="Helical" evidence="1">
    <location>
        <begin position="318"/>
        <end position="341"/>
    </location>
</feature>
<dbReference type="Gene3D" id="1.25.40.10">
    <property type="entry name" value="Tetratricopeptide repeat domain"/>
    <property type="match status" value="1"/>
</dbReference>
<dbReference type="Pfam" id="PF13432">
    <property type="entry name" value="TPR_16"/>
    <property type="match status" value="1"/>
</dbReference>
<dbReference type="OrthoDB" id="3575180at2"/>
<dbReference type="SUPFAM" id="SSF48452">
    <property type="entry name" value="TPR-like"/>
    <property type="match status" value="1"/>
</dbReference>
<evidence type="ECO:0000313" key="2">
    <source>
        <dbReference type="EMBL" id="RZT89111.1"/>
    </source>
</evidence>
<evidence type="ECO:0000256" key="1">
    <source>
        <dbReference type="SAM" id="Phobius"/>
    </source>
</evidence>